<dbReference type="eggNOG" id="ENOG502ZBCN">
    <property type="taxonomic scope" value="Bacteria"/>
</dbReference>
<dbReference type="EMBL" id="FPAW01000004">
    <property type="protein sequence ID" value="SFT61743.1"/>
    <property type="molecule type" value="Genomic_DNA"/>
</dbReference>
<dbReference type="InterPro" id="IPR011250">
    <property type="entry name" value="OMP/PagP_B-barrel"/>
</dbReference>
<dbReference type="PROSITE" id="PS51257">
    <property type="entry name" value="PROKAR_LIPOPROTEIN"/>
    <property type="match status" value="1"/>
</dbReference>
<evidence type="ECO:0000313" key="1">
    <source>
        <dbReference type="EMBL" id="SFT61743.1"/>
    </source>
</evidence>
<proteinExistence type="predicted"/>
<evidence type="ECO:0000313" key="2">
    <source>
        <dbReference type="Proteomes" id="UP000182466"/>
    </source>
</evidence>
<organism evidence="1 2">
    <name type="scientific">Sedimentitalea nanhaiensis</name>
    <dbReference type="NCBI Taxonomy" id="999627"/>
    <lineage>
        <taxon>Bacteria</taxon>
        <taxon>Pseudomonadati</taxon>
        <taxon>Pseudomonadota</taxon>
        <taxon>Alphaproteobacteria</taxon>
        <taxon>Rhodobacterales</taxon>
        <taxon>Paracoccaceae</taxon>
        <taxon>Sedimentitalea</taxon>
    </lineage>
</organism>
<dbReference type="Gene3D" id="2.40.160.90">
    <property type="match status" value="1"/>
</dbReference>
<evidence type="ECO:0008006" key="3">
    <source>
        <dbReference type="Google" id="ProtNLM"/>
    </source>
</evidence>
<dbReference type="OrthoDB" id="7851370at2"/>
<gene>
    <name evidence="1" type="ORF">SAMN05216236_10492</name>
</gene>
<protein>
    <recommendedName>
        <fullName evidence="3">Transferrin-binding protein B C-lobe/N-lobe beta barrel domain-containing protein</fullName>
    </recommendedName>
</protein>
<dbReference type="STRING" id="999627.SAMN05216236_10492"/>
<dbReference type="SUPFAM" id="SSF56925">
    <property type="entry name" value="OMPA-like"/>
    <property type="match status" value="1"/>
</dbReference>
<dbReference type="RefSeq" id="WP_074920549.1">
    <property type="nucleotide sequence ID" value="NZ_FPAW01000004.1"/>
</dbReference>
<keyword evidence="2" id="KW-1185">Reference proteome</keyword>
<sequence>MKRTWYGILTACAVSACSGSNPFLEETDPEPGGPGTPGAPIVESVAGDLDAATFVPDPNDPNNSVLVVTGVAFNGTPLPVGYDRNAALDSPGGQYQAFTRQPDALNTHSTAYARDVNGAQGVLVVTGGLNGYFNGGASYSRSGSYDRPGANDQNADVRYDGEYVGLMNYPDNGNALLPVPPGTAPALTPRQAARVHGQARINADFSTNRVKGTVYDRTYVAAGMALPDLEIAPTDIADDGTFAGDITVSHQSKGEYGGTFGGVDSNAVAGGLYVKDHVDGLDDEEEYGIFVLERSN</sequence>
<dbReference type="Proteomes" id="UP000182466">
    <property type="component" value="Unassembled WGS sequence"/>
</dbReference>
<name>A0A1I6ZGF0_9RHOB</name>
<reference evidence="1 2" key="1">
    <citation type="submission" date="2016-10" db="EMBL/GenBank/DDBJ databases">
        <authorList>
            <person name="de Groot N.N."/>
        </authorList>
    </citation>
    <scope>NUCLEOTIDE SEQUENCE [LARGE SCALE GENOMIC DNA]</scope>
    <source>
        <strain evidence="1 2">CGMCC 1.10959</strain>
    </source>
</reference>
<dbReference type="AlphaFoldDB" id="A0A1I6ZGF0"/>
<accession>A0A1I6ZGF0</accession>